<name>A0A8A3PQY8_9HELO</name>
<evidence type="ECO:0000256" key="1">
    <source>
        <dbReference type="SAM" id="MobiDB-lite"/>
    </source>
</evidence>
<accession>A0A8A3PQY8</accession>
<organism evidence="2 3">
    <name type="scientific">Monilinia vaccinii-corymbosi</name>
    <dbReference type="NCBI Taxonomy" id="61207"/>
    <lineage>
        <taxon>Eukaryota</taxon>
        <taxon>Fungi</taxon>
        <taxon>Dikarya</taxon>
        <taxon>Ascomycota</taxon>
        <taxon>Pezizomycotina</taxon>
        <taxon>Leotiomycetes</taxon>
        <taxon>Helotiales</taxon>
        <taxon>Sclerotiniaceae</taxon>
        <taxon>Monilinia</taxon>
    </lineage>
</organism>
<protein>
    <submittedName>
        <fullName evidence="2">Uncharacterized protein</fullName>
    </submittedName>
</protein>
<feature type="region of interest" description="Disordered" evidence="1">
    <location>
        <begin position="1"/>
        <end position="50"/>
    </location>
</feature>
<dbReference type="OrthoDB" id="3467683at2759"/>
<gene>
    <name evidence="2" type="ORF">DSL72_009355</name>
</gene>
<keyword evidence="3" id="KW-1185">Reference proteome</keyword>
<evidence type="ECO:0000313" key="2">
    <source>
        <dbReference type="EMBL" id="QSZ37261.1"/>
    </source>
</evidence>
<dbReference type="EMBL" id="CP063412">
    <property type="protein sequence ID" value="QSZ37261.1"/>
    <property type="molecule type" value="Genomic_DNA"/>
</dbReference>
<reference evidence="2" key="1">
    <citation type="submission" date="2020-10" db="EMBL/GenBank/DDBJ databases">
        <title>Genome Sequence of Monilinia vaccinii-corymbosi Sheds Light on Mummy Berry Disease Infection of Blueberry and Mating Type.</title>
        <authorList>
            <person name="Yow A.G."/>
            <person name="Zhang Y."/>
            <person name="Bansal K."/>
            <person name="Eacker S.M."/>
            <person name="Sullivan S."/>
            <person name="Liachko I."/>
            <person name="Cubeta M.A."/>
            <person name="Rollins J.A."/>
            <person name="Ashrafi H."/>
        </authorList>
    </citation>
    <scope>NUCLEOTIDE SEQUENCE</scope>
    <source>
        <strain evidence="2">RL-1</strain>
    </source>
</reference>
<feature type="compositionally biased region" description="Acidic residues" evidence="1">
    <location>
        <begin position="95"/>
        <end position="127"/>
    </location>
</feature>
<dbReference type="Proteomes" id="UP000672032">
    <property type="component" value="Chromosome 8"/>
</dbReference>
<dbReference type="AlphaFoldDB" id="A0A8A3PQY8"/>
<evidence type="ECO:0000313" key="3">
    <source>
        <dbReference type="Proteomes" id="UP000672032"/>
    </source>
</evidence>
<proteinExistence type="predicted"/>
<sequence length="483" mass="54203">MSDSSGLKLDDSIDSSSTRGLEDKVDYQPAQPAPMPNLTVISPSNSTPLRAPGFSFTLTLNLKKPQIALERPIPRSSSQDLGFDVELGSQRDFEEASTDQDSDSDSDSDSDESDADLEEDSNDEEFVDPVALRAEREETRGDSFLNCRACGYTFDYSRLSLWVPSYRRVPRRSLQMPNENTHPQLVRCPGCDSENCMACEKSPHDECCSFARARVVWHTLCAVDDAVVQYRKQSPWNKKNTERLDAAVIHALNTLLEHLPTDSRAPFGYGDLLRKSMLLDQVAVTIGNMTAENRFDTLCLQSWAFLNMLCQRGDLFGLLFEDRLQFLRNMSPGVRVLGFPISFFSVQRTYDADRYAPQTYSVWSLIHQACENAQEFLSAGSRLNDAWPAVMLARSIVNLHDDLGKKQPAPLPELVSFAQAHQLSSFEARLEDMYRVDGTKYGAVHGNIRMAPSFSHMKKRGVEEGQDHNEGVVEAKRMKTGSE</sequence>
<feature type="compositionally biased region" description="Polar residues" evidence="1">
    <location>
        <begin position="39"/>
        <end position="48"/>
    </location>
</feature>
<feature type="region of interest" description="Disordered" evidence="1">
    <location>
        <begin position="92"/>
        <end position="129"/>
    </location>
</feature>